<dbReference type="AlphaFoldDB" id="A0A1I4XDJ4"/>
<dbReference type="STRING" id="83765.SAMN05660284_00959"/>
<evidence type="ECO:0000313" key="3">
    <source>
        <dbReference type="Proteomes" id="UP000242869"/>
    </source>
</evidence>
<dbReference type="EMBL" id="FOVE01000005">
    <property type="protein sequence ID" value="SFN23563.1"/>
    <property type="molecule type" value="Genomic_DNA"/>
</dbReference>
<dbReference type="OrthoDB" id="9810277at2"/>
<dbReference type="Pfam" id="PF01636">
    <property type="entry name" value="APH"/>
    <property type="match status" value="1"/>
</dbReference>
<name>A0A1I4XDJ4_9NEIS</name>
<sequence length="529" mass="58149">MTSGTAPPAQRQLVEALKNPACYPHPVDEVCVIETHISFVLLTGPFAYKIKKAVDLGFVDYTTLEKRRFYCNEELRLNRRLAPQLYLETVVISGAPDSPRFGQDDGALEYAVKMRQFSQQDLLDQVLARNGQGEVQVDALAAELAGFHQCAPIADAQSPWGSPECIRAPVDANFAFFRERPDACPLRLAELQRWSEAELARLEPVFRQRKAQGLVRECHGDLHLGNMLLFDGQPLVFDCIEFSDELRWIDVFNDLAFLTMDLAVHGRPDHAWRLLNGWLEITGDYAGLETWRFYEVYRALVRAKVAGLRAQDTALAATEREAANASQSAYLDFATAALQPRTPAVIVTHGFSGSGKSTAARQLAASFGAVCLRSDVERKRLHGLPPLARSGSAIGGGLYTTAATTATYEYLKTLAETIVSAGCPVIVDAAFLLRWQRQLFRDLAQAKDIPFLILDCQAPASVLLQRLAVRVSHGYDASEANPAVLAQQLANADALGEDERGRVVVVDTAQDGIGKALEEIGGRLQINRV</sequence>
<dbReference type="PANTHER" id="PTHR43883:SF1">
    <property type="entry name" value="GLUCONOKINASE"/>
    <property type="match status" value="1"/>
</dbReference>
<evidence type="ECO:0000313" key="2">
    <source>
        <dbReference type="EMBL" id="SFN23563.1"/>
    </source>
</evidence>
<dbReference type="InterPro" id="IPR011009">
    <property type="entry name" value="Kinase-like_dom_sf"/>
</dbReference>
<dbReference type="InterPro" id="IPR027417">
    <property type="entry name" value="P-loop_NTPase"/>
</dbReference>
<gene>
    <name evidence="2" type="ORF">SAMN05660284_00959</name>
</gene>
<dbReference type="InterPro" id="IPR002575">
    <property type="entry name" value="Aminoglycoside_PTrfase"/>
</dbReference>
<dbReference type="Pfam" id="PF13671">
    <property type="entry name" value="AAA_33"/>
    <property type="match status" value="1"/>
</dbReference>
<reference evidence="3" key="1">
    <citation type="submission" date="2016-10" db="EMBL/GenBank/DDBJ databases">
        <authorList>
            <person name="Varghese N."/>
            <person name="Submissions S."/>
        </authorList>
    </citation>
    <scope>NUCLEOTIDE SEQUENCE [LARGE SCALE GENOMIC DNA]</scope>
    <source>
        <strain evidence="3">DSM 6150</strain>
    </source>
</reference>
<accession>A0A1I4XDJ4</accession>
<proteinExistence type="predicted"/>
<dbReference type="SUPFAM" id="SSF52540">
    <property type="entry name" value="P-loop containing nucleoside triphosphate hydrolases"/>
    <property type="match status" value="1"/>
</dbReference>
<evidence type="ECO:0000259" key="1">
    <source>
        <dbReference type="Pfam" id="PF01636"/>
    </source>
</evidence>
<dbReference type="Gene3D" id="3.40.50.300">
    <property type="entry name" value="P-loop containing nucleotide triphosphate hydrolases"/>
    <property type="match status" value="1"/>
</dbReference>
<dbReference type="Gene3D" id="3.90.1200.10">
    <property type="match status" value="1"/>
</dbReference>
<feature type="domain" description="Aminoglycoside phosphotransferase" evidence="1">
    <location>
        <begin position="132"/>
        <end position="283"/>
    </location>
</feature>
<dbReference type="SUPFAM" id="SSF56112">
    <property type="entry name" value="Protein kinase-like (PK-like)"/>
    <property type="match status" value="1"/>
</dbReference>
<dbReference type="Proteomes" id="UP000242869">
    <property type="component" value="Unassembled WGS sequence"/>
</dbReference>
<keyword evidence="3" id="KW-1185">Reference proteome</keyword>
<dbReference type="RefSeq" id="WP_091192069.1">
    <property type="nucleotide sequence ID" value="NZ_FOVE01000005.1"/>
</dbReference>
<dbReference type="InterPro" id="IPR052732">
    <property type="entry name" value="Cell-binding_unc_protein"/>
</dbReference>
<protein>
    <recommendedName>
        <fullName evidence="1">Aminoglycoside phosphotransferase domain-containing protein</fullName>
    </recommendedName>
</protein>
<organism evidence="2 3">
    <name type="scientific">Formivibrio citricus</name>
    <dbReference type="NCBI Taxonomy" id="83765"/>
    <lineage>
        <taxon>Bacteria</taxon>
        <taxon>Pseudomonadati</taxon>
        <taxon>Pseudomonadota</taxon>
        <taxon>Betaproteobacteria</taxon>
        <taxon>Neisseriales</taxon>
        <taxon>Chitinibacteraceae</taxon>
        <taxon>Formivibrio</taxon>
    </lineage>
</organism>
<dbReference type="PANTHER" id="PTHR43883">
    <property type="entry name" value="SLR0207 PROTEIN"/>
    <property type="match status" value="1"/>
</dbReference>